<dbReference type="RefSeq" id="WP_272420258.1">
    <property type="nucleotide sequence ID" value="NZ_JAGTJJ010000005.1"/>
</dbReference>
<gene>
    <name evidence="1" type="ORF">KEG57_13835</name>
</gene>
<evidence type="ECO:0000313" key="2">
    <source>
        <dbReference type="Proteomes" id="UP001151081"/>
    </source>
</evidence>
<sequence>MDGFVRNLLRRRRNGDGSVSLCWSGSCGGLSRRFPSICKFVLEAHPRPAMNYDDFIRTRRYVEDARAVLPWWEESWEPLLRRVCERRAWSYPDVIGAYVYGLPDEPLVIFDAKHTAGRWLLDLEDSDLFGDDLDALERSLFEWAGEPYDEEEWQRFVASWRG</sequence>
<dbReference type="AlphaFoldDB" id="A0A9X4AQZ6"/>
<accession>A0A9X4AQZ6</accession>
<dbReference type="Proteomes" id="UP001151081">
    <property type="component" value="Unassembled WGS sequence"/>
</dbReference>
<evidence type="ECO:0000313" key="1">
    <source>
        <dbReference type="EMBL" id="MDC3981589.1"/>
    </source>
</evidence>
<dbReference type="EMBL" id="JAGTJJ010000005">
    <property type="protein sequence ID" value="MDC3981589.1"/>
    <property type="molecule type" value="Genomic_DNA"/>
</dbReference>
<reference evidence="1 2" key="1">
    <citation type="submission" date="2021-04" db="EMBL/GenBank/DDBJ databases">
        <title>Genome analysis of Polyangium sp.</title>
        <authorList>
            <person name="Li Y."/>
            <person name="Wang J."/>
        </authorList>
    </citation>
    <scope>NUCLEOTIDE SEQUENCE [LARGE SCALE GENOMIC DNA]</scope>
    <source>
        <strain evidence="1 2">SDU14</strain>
    </source>
</reference>
<name>A0A9X4AQZ6_9BACT</name>
<organism evidence="1 2">
    <name type="scientific">Polyangium jinanense</name>
    <dbReference type="NCBI Taxonomy" id="2829994"/>
    <lineage>
        <taxon>Bacteria</taxon>
        <taxon>Pseudomonadati</taxon>
        <taxon>Myxococcota</taxon>
        <taxon>Polyangia</taxon>
        <taxon>Polyangiales</taxon>
        <taxon>Polyangiaceae</taxon>
        <taxon>Polyangium</taxon>
    </lineage>
</organism>
<comment type="caution">
    <text evidence="1">The sequence shown here is derived from an EMBL/GenBank/DDBJ whole genome shotgun (WGS) entry which is preliminary data.</text>
</comment>
<keyword evidence="2" id="KW-1185">Reference proteome</keyword>
<dbReference type="PROSITE" id="PS51257">
    <property type="entry name" value="PROKAR_LIPOPROTEIN"/>
    <property type="match status" value="1"/>
</dbReference>
<proteinExistence type="predicted"/>
<protein>
    <submittedName>
        <fullName evidence="1">Uncharacterized protein</fullName>
    </submittedName>
</protein>